<accession>A0A173MCI3</accession>
<comment type="similarity">
    <text evidence="1">Belongs to the short-chain dehydrogenases/reductases (SDR) family.</text>
</comment>
<name>A0A173MCI3_9BACT</name>
<dbReference type="KEGG" id="fln:FLA_1243"/>
<organism evidence="3 4">
    <name type="scientific">Filimonas lacunae</name>
    <dbReference type="NCBI Taxonomy" id="477680"/>
    <lineage>
        <taxon>Bacteria</taxon>
        <taxon>Pseudomonadati</taxon>
        <taxon>Bacteroidota</taxon>
        <taxon>Chitinophagia</taxon>
        <taxon>Chitinophagales</taxon>
        <taxon>Chitinophagaceae</taxon>
        <taxon>Filimonas</taxon>
    </lineage>
</organism>
<dbReference type="Gene3D" id="3.40.50.720">
    <property type="entry name" value="NAD(P)-binding Rossmann-like Domain"/>
    <property type="match status" value="1"/>
</dbReference>
<dbReference type="Pfam" id="PF13561">
    <property type="entry name" value="adh_short_C2"/>
    <property type="match status" value="1"/>
</dbReference>
<evidence type="ECO:0000256" key="2">
    <source>
        <dbReference type="ARBA" id="ARBA00023002"/>
    </source>
</evidence>
<dbReference type="GO" id="GO:0016491">
    <property type="term" value="F:oxidoreductase activity"/>
    <property type="evidence" value="ECO:0007669"/>
    <property type="project" value="UniProtKB-KW"/>
</dbReference>
<dbReference type="NCBIfam" id="NF009466">
    <property type="entry name" value="PRK12826.1-2"/>
    <property type="match status" value="1"/>
</dbReference>
<dbReference type="PANTHER" id="PTHR24321:SF8">
    <property type="entry name" value="ESTRADIOL 17-BETA-DEHYDROGENASE 8-RELATED"/>
    <property type="match status" value="1"/>
</dbReference>
<dbReference type="PANTHER" id="PTHR24321">
    <property type="entry name" value="DEHYDROGENASES, SHORT CHAIN"/>
    <property type="match status" value="1"/>
</dbReference>
<dbReference type="PRINTS" id="PR00081">
    <property type="entry name" value="GDHRDH"/>
</dbReference>
<dbReference type="EMBL" id="FTOR01000005">
    <property type="protein sequence ID" value="SIT22464.1"/>
    <property type="molecule type" value="Genomic_DNA"/>
</dbReference>
<evidence type="ECO:0000256" key="1">
    <source>
        <dbReference type="ARBA" id="ARBA00006484"/>
    </source>
</evidence>
<dbReference type="Proteomes" id="UP000186917">
    <property type="component" value="Unassembled WGS sequence"/>
</dbReference>
<protein>
    <submittedName>
        <fullName evidence="3">NAD(P)-dependent dehydrogenase, short-chain alcohol dehydrogenase family</fullName>
    </submittedName>
</protein>
<dbReference type="InterPro" id="IPR020904">
    <property type="entry name" value="Sc_DH/Rdtase_CS"/>
</dbReference>
<dbReference type="PROSITE" id="PS00061">
    <property type="entry name" value="ADH_SHORT"/>
    <property type="match status" value="1"/>
</dbReference>
<evidence type="ECO:0000313" key="4">
    <source>
        <dbReference type="Proteomes" id="UP000186917"/>
    </source>
</evidence>
<keyword evidence="2" id="KW-0560">Oxidoreductase</keyword>
<keyword evidence="4" id="KW-1185">Reference proteome</keyword>
<dbReference type="AlphaFoldDB" id="A0A173MCI3"/>
<dbReference type="PRINTS" id="PR00080">
    <property type="entry name" value="SDRFAMILY"/>
</dbReference>
<dbReference type="InterPro" id="IPR002347">
    <property type="entry name" value="SDR_fam"/>
</dbReference>
<sequence length="251" mass="26233">MEKQFDGKVALVTGAGSGIGKSTALLYAAQGAKVVVSDINEAHGQAVVEEIKGKGGDAFFIKADVGNATDCERLVKETVKQYGKLDVACNNAGIAGESNLVGDVDINNWNKVININLNSVFYCMKYEIEAMLANGGGSIVNMASILGQAGFANSSAYVAAKHGVVGLTKTAGIEYGTKGIRINAVGPGFIKTPLLKESPDSSLEDALVPLHPIGRLGEPEEVAELVIWLTSDKASFVTATYYAVDGGYLAR</sequence>
<dbReference type="NCBIfam" id="NF005559">
    <property type="entry name" value="PRK07231.1"/>
    <property type="match status" value="1"/>
</dbReference>
<gene>
    <name evidence="3" type="ORF">SAMN05421788_105307</name>
</gene>
<dbReference type="RefSeq" id="WP_076380137.1">
    <property type="nucleotide sequence ID" value="NZ_AP017422.1"/>
</dbReference>
<dbReference type="FunFam" id="3.40.50.720:FF:000084">
    <property type="entry name" value="Short-chain dehydrogenase reductase"/>
    <property type="match status" value="1"/>
</dbReference>
<reference evidence="4" key="1">
    <citation type="submission" date="2017-01" db="EMBL/GenBank/DDBJ databases">
        <authorList>
            <person name="Varghese N."/>
            <person name="Submissions S."/>
        </authorList>
    </citation>
    <scope>NUCLEOTIDE SEQUENCE [LARGE SCALE GENOMIC DNA]</scope>
    <source>
        <strain evidence="4">DSM 21054</strain>
    </source>
</reference>
<evidence type="ECO:0000313" key="3">
    <source>
        <dbReference type="EMBL" id="SIT22464.1"/>
    </source>
</evidence>
<proteinExistence type="inferred from homology"/>
<dbReference type="OrthoDB" id="597477at2"/>
<dbReference type="InterPro" id="IPR036291">
    <property type="entry name" value="NAD(P)-bd_dom_sf"/>
</dbReference>
<dbReference type="STRING" id="477680.SAMN05421788_105307"/>
<dbReference type="SUPFAM" id="SSF51735">
    <property type="entry name" value="NAD(P)-binding Rossmann-fold domains"/>
    <property type="match status" value="1"/>
</dbReference>